<reference evidence="5" key="2">
    <citation type="submission" date="2021-01" db="UniProtKB">
        <authorList>
            <consortium name="EnsemblMetazoa"/>
        </authorList>
    </citation>
    <scope>IDENTIFICATION</scope>
</reference>
<sequence length="684" mass="76552">MAQAKVTDYYTRRKHSSSLQPTKRSARIQKLGDNEITPAKCSRKTAVLPETLPVKTAALGTSLVSRGGEVDLSNQLRAFNESKSEANSALVSSILTRTFTGTTVQDKKRSKNVVPLPESSSSSLPTETKKERVLEKTPLKRQVSDPEKGDPPRRKRTKINLQQDSEKTEIPRTPGTGRSSKKRTNAASIRRRLEPTSSTIDSSKSAGSKKFEDIDPNQMKETLLGCGKLADLQARLALVKDTAAEIKRLQATKKTVSKPVPKIAEKESAPTVVPAFERYRHLIQAGPSSLALPFRYRSLEDVFRCSDTVVSMLHNRSENCTFSKLKGGVQAMSRKNFDLSHLKQIKTVYPSAYDMHWTKKESQQKKDEESSTHQLILEADLAGIPTGEPKDEDGAKGSMMKDLMQGDKKNQAGSSRMFDKFTPSMLIARRTLFHNGLVDIVKSHHTEYLASLNPPITSIPDEKLHRWHPKFPLEKIPEVPASDLPAPPKVSTFNTARDVLDKARQMMVNPKVTKALELVAKNSELKAAVEAKRAEDAKKKDVTPQPKKGNQALKGVSQDLLSRIKAKEARNTVITMMRTPEEEGRIGMLERLPVLCKILRVFFLAEKKAALPIDSIIQKLMESYRSALSRDDLEKHIALMLEILPDWLKKVIIRKTTYIKMDRTKEMSVVIDIINNQLKEAKKV</sequence>
<dbReference type="EnsemblMetazoa" id="XM_030975101">
    <property type="protein sequence ID" value="XP_030830961"/>
    <property type="gene ID" value="LOC575779"/>
</dbReference>
<dbReference type="GO" id="GO:0000278">
    <property type="term" value="P:mitotic cell cycle"/>
    <property type="evidence" value="ECO:0000318"/>
    <property type="project" value="GO_Central"/>
</dbReference>
<dbReference type="GO" id="GO:0005634">
    <property type="term" value="C:nucleus"/>
    <property type="evidence" value="ECO:0000318"/>
    <property type="project" value="GO_Central"/>
</dbReference>
<dbReference type="InParanoid" id="A0A7M7STU1"/>
<accession>A0A7M7STU1</accession>
<dbReference type="InterPro" id="IPR014939">
    <property type="entry name" value="CDT1_Gemini-bd-like"/>
</dbReference>
<dbReference type="GO" id="GO:0070182">
    <property type="term" value="F:DNA polymerase binding"/>
    <property type="evidence" value="ECO:0000318"/>
    <property type="project" value="GO_Central"/>
</dbReference>
<dbReference type="RefSeq" id="XP_030830961.1">
    <property type="nucleotide sequence ID" value="XM_030975101.1"/>
</dbReference>
<comment type="similarity">
    <text evidence="1">Belongs to the Cdt1 family.</text>
</comment>
<dbReference type="SUPFAM" id="SSF46785">
    <property type="entry name" value="Winged helix' DNA-binding domain"/>
    <property type="match status" value="1"/>
</dbReference>
<dbReference type="InterPro" id="IPR045173">
    <property type="entry name" value="Cdt1"/>
</dbReference>
<feature type="domain" description="CDT1 Geminin-binding" evidence="4">
    <location>
        <begin position="292"/>
        <end position="486"/>
    </location>
</feature>
<dbReference type="InterPro" id="IPR032054">
    <property type="entry name" value="Cdt1_C"/>
</dbReference>
<evidence type="ECO:0000313" key="5">
    <source>
        <dbReference type="EnsemblMetazoa" id="XP_030830961"/>
    </source>
</evidence>
<dbReference type="OrthoDB" id="341730at2759"/>
<dbReference type="CDD" id="cd08674">
    <property type="entry name" value="Cdt1_m"/>
    <property type="match status" value="1"/>
</dbReference>
<dbReference type="Gene3D" id="1.10.10.1420">
    <property type="entry name" value="DNA replication factor Cdt1, C-terminal WH domain"/>
    <property type="match status" value="1"/>
</dbReference>
<feature type="region of interest" description="Disordered" evidence="3">
    <location>
        <begin position="380"/>
        <end position="400"/>
    </location>
</feature>
<dbReference type="KEGG" id="spu:575779"/>
<dbReference type="InterPro" id="IPR038090">
    <property type="entry name" value="Cdt1_C_WH_dom_sf"/>
</dbReference>
<dbReference type="Proteomes" id="UP000007110">
    <property type="component" value="Unassembled WGS sequence"/>
</dbReference>
<organism evidence="5 6">
    <name type="scientific">Strongylocentrotus purpuratus</name>
    <name type="common">Purple sea urchin</name>
    <dbReference type="NCBI Taxonomy" id="7668"/>
    <lineage>
        <taxon>Eukaryota</taxon>
        <taxon>Metazoa</taxon>
        <taxon>Echinodermata</taxon>
        <taxon>Eleutherozoa</taxon>
        <taxon>Echinozoa</taxon>
        <taxon>Echinoidea</taxon>
        <taxon>Euechinoidea</taxon>
        <taxon>Echinacea</taxon>
        <taxon>Camarodonta</taxon>
        <taxon>Echinidea</taxon>
        <taxon>Strongylocentrotidae</taxon>
        <taxon>Strongylocentrotus</taxon>
    </lineage>
</organism>
<dbReference type="GO" id="GO:0071163">
    <property type="term" value="P:DNA replication preinitiation complex assembly"/>
    <property type="evidence" value="ECO:0000318"/>
    <property type="project" value="GO_Central"/>
</dbReference>
<keyword evidence="2" id="KW-0131">Cell cycle</keyword>
<dbReference type="Pfam" id="PF08839">
    <property type="entry name" value="CDT1"/>
    <property type="match status" value="1"/>
</dbReference>
<evidence type="ECO:0000256" key="1">
    <source>
        <dbReference type="ARBA" id="ARBA00008356"/>
    </source>
</evidence>
<evidence type="ECO:0000256" key="3">
    <source>
        <dbReference type="SAM" id="MobiDB-lite"/>
    </source>
</evidence>
<dbReference type="GO" id="GO:0030174">
    <property type="term" value="P:regulation of DNA-templated DNA replication initiation"/>
    <property type="evidence" value="ECO:0000318"/>
    <property type="project" value="GO_Central"/>
</dbReference>
<evidence type="ECO:0000259" key="4">
    <source>
        <dbReference type="SMART" id="SM01075"/>
    </source>
</evidence>
<dbReference type="CTD" id="81620"/>
<feature type="compositionally biased region" description="Low complexity" evidence="3">
    <location>
        <begin position="115"/>
        <end position="126"/>
    </location>
</feature>
<evidence type="ECO:0000313" key="6">
    <source>
        <dbReference type="Proteomes" id="UP000007110"/>
    </source>
</evidence>
<dbReference type="FunCoup" id="A0A7M7STU1">
    <property type="interactions" value="1173"/>
</dbReference>
<protein>
    <recommendedName>
        <fullName evidence="4">CDT1 Geminin-binding domain-containing protein</fullName>
    </recommendedName>
</protein>
<feature type="compositionally biased region" description="Basic and acidic residues" evidence="3">
    <location>
        <begin position="127"/>
        <end position="152"/>
    </location>
</feature>
<dbReference type="FunFam" id="1.10.10.1420:FF:000005">
    <property type="entry name" value="DNA replication factor Cdt1, putative"/>
    <property type="match status" value="1"/>
</dbReference>
<dbReference type="InterPro" id="IPR036390">
    <property type="entry name" value="WH_DNA-bd_sf"/>
</dbReference>
<evidence type="ECO:0000256" key="2">
    <source>
        <dbReference type="ARBA" id="ARBA00023306"/>
    </source>
</evidence>
<feature type="region of interest" description="Disordered" evidence="3">
    <location>
        <begin position="102"/>
        <end position="213"/>
    </location>
</feature>
<name>A0A7M7STU1_STRPU</name>
<dbReference type="PANTHER" id="PTHR28637:SF1">
    <property type="entry name" value="DNA REPLICATION FACTOR CDT1"/>
    <property type="match status" value="1"/>
</dbReference>
<dbReference type="Pfam" id="PF16679">
    <property type="entry name" value="CDT1_C"/>
    <property type="match status" value="1"/>
</dbReference>
<feature type="compositionally biased region" description="Basic and acidic residues" evidence="3">
    <location>
        <begin position="531"/>
        <end position="542"/>
    </location>
</feature>
<dbReference type="AlphaFoldDB" id="A0A7M7STU1"/>
<dbReference type="GO" id="GO:0000076">
    <property type="term" value="P:DNA replication checkpoint signaling"/>
    <property type="evidence" value="ECO:0000318"/>
    <property type="project" value="GO_Central"/>
</dbReference>
<dbReference type="CDD" id="cd08767">
    <property type="entry name" value="Cdt1_c"/>
    <property type="match status" value="1"/>
</dbReference>
<feature type="region of interest" description="Disordered" evidence="3">
    <location>
        <begin position="531"/>
        <end position="554"/>
    </location>
</feature>
<keyword evidence="6" id="KW-1185">Reference proteome</keyword>
<feature type="region of interest" description="Disordered" evidence="3">
    <location>
        <begin position="1"/>
        <end position="24"/>
    </location>
</feature>
<feature type="compositionally biased region" description="Polar residues" evidence="3">
    <location>
        <begin position="195"/>
        <end position="206"/>
    </location>
</feature>
<dbReference type="GeneID" id="575779"/>
<reference evidence="6" key="1">
    <citation type="submission" date="2015-02" db="EMBL/GenBank/DDBJ databases">
        <title>Genome sequencing for Strongylocentrotus purpuratus.</title>
        <authorList>
            <person name="Murali S."/>
            <person name="Liu Y."/>
            <person name="Vee V."/>
            <person name="English A."/>
            <person name="Wang M."/>
            <person name="Skinner E."/>
            <person name="Han Y."/>
            <person name="Muzny D.M."/>
            <person name="Worley K.C."/>
            <person name="Gibbs R.A."/>
        </authorList>
    </citation>
    <scope>NUCLEOTIDE SEQUENCE</scope>
</reference>
<dbReference type="PANTHER" id="PTHR28637">
    <property type="entry name" value="DNA REPLICATION FACTOR CDT1"/>
    <property type="match status" value="1"/>
</dbReference>
<dbReference type="OMA" id="CFRQERN"/>
<proteinExistence type="inferred from homology"/>
<dbReference type="SMART" id="SM01075">
    <property type="entry name" value="CDT1"/>
    <property type="match status" value="1"/>
</dbReference>
<dbReference type="GO" id="GO:0003677">
    <property type="term" value="F:DNA binding"/>
    <property type="evidence" value="ECO:0000318"/>
    <property type="project" value="GO_Central"/>
</dbReference>